<reference evidence="7 8" key="1">
    <citation type="submission" date="2020-08" db="EMBL/GenBank/DDBJ databases">
        <title>Genomic Encyclopedia of Type Strains, Phase IV (KMG-IV): sequencing the most valuable type-strain genomes for metagenomic binning, comparative biology and taxonomic classification.</title>
        <authorList>
            <person name="Goeker M."/>
        </authorList>
    </citation>
    <scope>NUCLEOTIDE SEQUENCE [LARGE SCALE GENOMIC DNA]</scope>
    <source>
        <strain evidence="7 8">DSM 12251</strain>
    </source>
</reference>
<dbReference type="AlphaFoldDB" id="A0A7W7YLL9"/>
<proteinExistence type="predicted"/>
<organism evidence="7 8">
    <name type="scientific">Prosthecobacter dejongeii</name>
    <dbReference type="NCBI Taxonomy" id="48465"/>
    <lineage>
        <taxon>Bacteria</taxon>
        <taxon>Pseudomonadati</taxon>
        <taxon>Verrucomicrobiota</taxon>
        <taxon>Verrucomicrobiia</taxon>
        <taxon>Verrucomicrobiales</taxon>
        <taxon>Verrucomicrobiaceae</taxon>
        <taxon>Prosthecobacter</taxon>
    </lineage>
</organism>
<keyword evidence="1" id="KW-0229">DNA integration</keyword>
<evidence type="ECO:0000256" key="3">
    <source>
        <dbReference type="ARBA" id="ARBA00023172"/>
    </source>
</evidence>
<dbReference type="SUPFAM" id="SSF56349">
    <property type="entry name" value="DNA breaking-rejoining enzymes"/>
    <property type="match status" value="1"/>
</dbReference>
<dbReference type="InterPro" id="IPR044068">
    <property type="entry name" value="CB"/>
</dbReference>
<dbReference type="InterPro" id="IPR002104">
    <property type="entry name" value="Integrase_catalytic"/>
</dbReference>
<dbReference type="GO" id="GO:0015074">
    <property type="term" value="P:DNA integration"/>
    <property type="evidence" value="ECO:0007669"/>
    <property type="project" value="UniProtKB-KW"/>
</dbReference>
<accession>A0A7W7YLL9</accession>
<keyword evidence="3" id="KW-0233">DNA recombination</keyword>
<evidence type="ECO:0000256" key="2">
    <source>
        <dbReference type="ARBA" id="ARBA00023125"/>
    </source>
</evidence>
<protein>
    <submittedName>
        <fullName evidence="7">Integrase</fullName>
    </submittedName>
</protein>
<dbReference type="GO" id="GO:0003677">
    <property type="term" value="F:DNA binding"/>
    <property type="evidence" value="ECO:0007669"/>
    <property type="project" value="UniProtKB-UniRule"/>
</dbReference>
<comment type="caution">
    <text evidence="7">The sequence shown here is derived from an EMBL/GenBank/DDBJ whole genome shotgun (WGS) entry which is preliminary data.</text>
</comment>
<dbReference type="Gene3D" id="1.10.443.10">
    <property type="entry name" value="Intergrase catalytic core"/>
    <property type="match status" value="1"/>
</dbReference>
<evidence type="ECO:0000313" key="7">
    <source>
        <dbReference type="EMBL" id="MBB5038232.1"/>
    </source>
</evidence>
<evidence type="ECO:0000256" key="1">
    <source>
        <dbReference type="ARBA" id="ARBA00022908"/>
    </source>
</evidence>
<name>A0A7W7YLL9_9BACT</name>
<evidence type="ECO:0000313" key="8">
    <source>
        <dbReference type="Proteomes" id="UP000534294"/>
    </source>
</evidence>
<dbReference type="EMBL" id="JACHIF010000004">
    <property type="protein sequence ID" value="MBB5038232.1"/>
    <property type="molecule type" value="Genomic_DNA"/>
</dbReference>
<dbReference type="RefSeq" id="WP_184208842.1">
    <property type="nucleotide sequence ID" value="NZ_JACHIF010000004.1"/>
</dbReference>
<evidence type="ECO:0000259" key="5">
    <source>
        <dbReference type="PROSITE" id="PS51898"/>
    </source>
</evidence>
<dbReference type="InterPro" id="IPR013762">
    <property type="entry name" value="Integrase-like_cat_sf"/>
</dbReference>
<evidence type="ECO:0000259" key="6">
    <source>
        <dbReference type="PROSITE" id="PS51900"/>
    </source>
</evidence>
<dbReference type="GO" id="GO:0006310">
    <property type="term" value="P:DNA recombination"/>
    <property type="evidence" value="ECO:0007669"/>
    <property type="project" value="UniProtKB-KW"/>
</dbReference>
<sequence>MKRKKAITENEKGIIAVTFGTAVAQVFQRGNGYWKVNWREAGKSKSTTKAKREKAIEFAELKVRALDAGQGGMMMTTADHALLTRLKAVSGDRSPFAVLDELESAAQKYGGWQFFSRAVSHYEASGLAKVELVTVQKGFDRLIDSYGKRDPETVETLEKEIGLFCKTYGDLLICDLTEEFVERWVNRRKLNGEVAAPRTHNNRLDCWRTFLNKARKWNYWPQGEKHPGETLERERVAQGIPEIFTVEQATALLKLVQKEEPKALNYFVTACWLGPRPKEILRMTPEMWDWERGYVGLSAKVANKVLRQRFVPIPDNVRKILGGKIEDPRDKVFYGKRVRGALCTTKAGDEISALARKHGIVENWPADVMRHSYISYRLAQGHSRSQVAEWCGNSEAEIRQSYRRPLMKEEGDKWFQIGL</sequence>
<feature type="domain" description="Tyr recombinase" evidence="5">
    <location>
        <begin position="239"/>
        <end position="416"/>
    </location>
</feature>
<dbReference type="InterPro" id="IPR011010">
    <property type="entry name" value="DNA_brk_join_enz"/>
</dbReference>
<keyword evidence="2 4" id="KW-0238">DNA-binding</keyword>
<dbReference type="PROSITE" id="PS51898">
    <property type="entry name" value="TYR_RECOMBINASE"/>
    <property type="match status" value="1"/>
</dbReference>
<evidence type="ECO:0000256" key="4">
    <source>
        <dbReference type="PROSITE-ProRule" id="PRU01248"/>
    </source>
</evidence>
<dbReference type="PROSITE" id="PS51900">
    <property type="entry name" value="CB"/>
    <property type="match status" value="1"/>
</dbReference>
<dbReference type="Proteomes" id="UP000534294">
    <property type="component" value="Unassembled WGS sequence"/>
</dbReference>
<gene>
    <name evidence="7" type="ORF">HNQ64_002490</name>
</gene>
<keyword evidence="8" id="KW-1185">Reference proteome</keyword>
<feature type="domain" description="Core-binding (CB)" evidence="6">
    <location>
        <begin position="137"/>
        <end position="215"/>
    </location>
</feature>